<dbReference type="InterPro" id="IPR021496">
    <property type="entry name" value="DUF3150"/>
</dbReference>
<name>A0A9X0WC50_9GAMM</name>
<evidence type="ECO:0000313" key="3">
    <source>
        <dbReference type="Proteomes" id="UP001138768"/>
    </source>
</evidence>
<sequence>MTDTTQSLTAPEVLRLTEQMTLFRIDFRIWSGRKQLRAEDLHLGDQRPPVDLVSLGSKKVCNPEALRVFHRHKQQLERELLAVGTRFLGGYLIPDRRAAELQQRAAAIAAEAQAEAERFLTDYDRHIDAWCAAYPDWSSAIRNAVDPVEQVRRQFRFRVQALRIESSPVVAADTLADDLCDVGETIFTEVEQIARGLERSFVGQAALSRRALGTFRRVHEKLDALSFVDRRIDPVVHAIGQWLARLPLTGPIEGQRFLEGWALMRLVSDAETMARHGAGLLALEALMPAETAVQTPTLSETGDALPAEAADVASDFDVLFETPPQDTGEATSDRSSMTPPAEPTVTPPSEPVHSQDFWF</sequence>
<dbReference type="EMBL" id="NRRY01000046">
    <property type="protein sequence ID" value="MBK1620692.1"/>
    <property type="molecule type" value="Genomic_DNA"/>
</dbReference>
<gene>
    <name evidence="2" type="ORF">CKO42_20110</name>
</gene>
<dbReference type="Pfam" id="PF11348">
    <property type="entry name" value="DUF3150"/>
    <property type="match status" value="1"/>
</dbReference>
<evidence type="ECO:0000313" key="2">
    <source>
        <dbReference type="EMBL" id="MBK1620692.1"/>
    </source>
</evidence>
<feature type="region of interest" description="Disordered" evidence="1">
    <location>
        <begin position="320"/>
        <end position="359"/>
    </location>
</feature>
<evidence type="ECO:0000256" key="1">
    <source>
        <dbReference type="SAM" id="MobiDB-lite"/>
    </source>
</evidence>
<keyword evidence="3" id="KW-1185">Reference proteome</keyword>
<comment type="caution">
    <text evidence="2">The sequence shown here is derived from an EMBL/GenBank/DDBJ whole genome shotgun (WGS) entry which is preliminary data.</text>
</comment>
<evidence type="ECO:0008006" key="4">
    <source>
        <dbReference type="Google" id="ProtNLM"/>
    </source>
</evidence>
<feature type="compositionally biased region" description="Pro residues" evidence="1">
    <location>
        <begin position="340"/>
        <end position="350"/>
    </location>
</feature>
<feature type="compositionally biased region" description="Polar residues" evidence="1">
    <location>
        <begin position="324"/>
        <end position="338"/>
    </location>
</feature>
<dbReference type="RefSeq" id="WP_200247960.1">
    <property type="nucleotide sequence ID" value="NZ_NRRY01000046.1"/>
</dbReference>
<reference evidence="2 3" key="1">
    <citation type="journal article" date="2020" name="Microorganisms">
        <title>Osmotic Adaptation and Compatible Solute Biosynthesis of Phototrophic Bacteria as Revealed from Genome Analyses.</title>
        <authorList>
            <person name="Imhoff J.F."/>
            <person name="Rahn T."/>
            <person name="Kunzel S."/>
            <person name="Keller A."/>
            <person name="Neulinger S.C."/>
        </authorList>
    </citation>
    <scope>NUCLEOTIDE SEQUENCE [LARGE SCALE GENOMIC DNA]</scope>
    <source>
        <strain evidence="2 3">DSM 25653</strain>
    </source>
</reference>
<protein>
    <recommendedName>
        <fullName evidence="4">DUF3150 domain-containing protein</fullName>
    </recommendedName>
</protein>
<organism evidence="2 3">
    <name type="scientific">Lamprobacter modestohalophilus</name>
    <dbReference type="NCBI Taxonomy" id="1064514"/>
    <lineage>
        <taxon>Bacteria</taxon>
        <taxon>Pseudomonadati</taxon>
        <taxon>Pseudomonadota</taxon>
        <taxon>Gammaproteobacteria</taxon>
        <taxon>Chromatiales</taxon>
        <taxon>Chromatiaceae</taxon>
        <taxon>Lamprobacter</taxon>
    </lineage>
</organism>
<dbReference type="Proteomes" id="UP001138768">
    <property type="component" value="Unassembled WGS sequence"/>
</dbReference>
<accession>A0A9X0WC50</accession>
<proteinExistence type="predicted"/>
<dbReference type="AlphaFoldDB" id="A0A9X0WC50"/>